<dbReference type="InterPro" id="IPR011701">
    <property type="entry name" value="MFS"/>
</dbReference>
<dbReference type="PROSITE" id="PS50850">
    <property type="entry name" value="MFS"/>
    <property type="match status" value="1"/>
</dbReference>
<dbReference type="GO" id="GO:0005886">
    <property type="term" value="C:plasma membrane"/>
    <property type="evidence" value="ECO:0007669"/>
    <property type="project" value="TreeGrafter"/>
</dbReference>
<keyword evidence="3 7" id="KW-0812">Transmembrane</keyword>
<protein>
    <submittedName>
        <fullName evidence="9">MFS general substrate transporter</fullName>
    </submittedName>
</protein>
<feature type="transmembrane region" description="Helical" evidence="7">
    <location>
        <begin position="99"/>
        <end position="125"/>
    </location>
</feature>
<feature type="region of interest" description="Disordered" evidence="6">
    <location>
        <begin position="1"/>
        <end position="23"/>
    </location>
</feature>
<reference evidence="9 10" key="1">
    <citation type="journal article" date="2019" name="Nat. Ecol. Evol.">
        <title>Megaphylogeny resolves global patterns of mushroom evolution.</title>
        <authorList>
            <person name="Varga T."/>
            <person name="Krizsan K."/>
            <person name="Foldi C."/>
            <person name="Dima B."/>
            <person name="Sanchez-Garcia M."/>
            <person name="Sanchez-Ramirez S."/>
            <person name="Szollosi G.J."/>
            <person name="Szarkandi J.G."/>
            <person name="Papp V."/>
            <person name="Albert L."/>
            <person name="Andreopoulos W."/>
            <person name="Angelini C."/>
            <person name="Antonin V."/>
            <person name="Barry K.W."/>
            <person name="Bougher N.L."/>
            <person name="Buchanan P."/>
            <person name="Buyck B."/>
            <person name="Bense V."/>
            <person name="Catcheside P."/>
            <person name="Chovatia M."/>
            <person name="Cooper J."/>
            <person name="Damon W."/>
            <person name="Desjardin D."/>
            <person name="Finy P."/>
            <person name="Geml J."/>
            <person name="Haridas S."/>
            <person name="Hughes K."/>
            <person name="Justo A."/>
            <person name="Karasinski D."/>
            <person name="Kautmanova I."/>
            <person name="Kiss B."/>
            <person name="Kocsube S."/>
            <person name="Kotiranta H."/>
            <person name="LaButti K.M."/>
            <person name="Lechner B.E."/>
            <person name="Liimatainen K."/>
            <person name="Lipzen A."/>
            <person name="Lukacs Z."/>
            <person name="Mihaltcheva S."/>
            <person name="Morgado L.N."/>
            <person name="Niskanen T."/>
            <person name="Noordeloos M.E."/>
            <person name="Ohm R.A."/>
            <person name="Ortiz-Santana B."/>
            <person name="Ovrebo C."/>
            <person name="Racz N."/>
            <person name="Riley R."/>
            <person name="Savchenko A."/>
            <person name="Shiryaev A."/>
            <person name="Soop K."/>
            <person name="Spirin V."/>
            <person name="Szebenyi C."/>
            <person name="Tomsovsky M."/>
            <person name="Tulloss R.E."/>
            <person name="Uehling J."/>
            <person name="Grigoriev I.V."/>
            <person name="Vagvolgyi C."/>
            <person name="Papp T."/>
            <person name="Martin F.M."/>
            <person name="Miettinen O."/>
            <person name="Hibbett D.S."/>
            <person name="Nagy L.G."/>
        </authorList>
    </citation>
    <scope>NUCLEOTIDE SEQUENCE [LARGE SCALE GENOMIC DNA]</scope>
    <source>
        <strain evidence="9 10">CBS 121175</strain>
    </source>
</reference>
<name>A0A5C3KF21_COPMA</name>
<feature type="transmembrane region" description="Helical" evidence="7">
    <location>
        <begin position="32"/>
        <end position="50"/>
    </location>
</feature>
<dbReference type="Proteomes" id="UP000307440">
    <property type="component" value="Unassembled WGS sequence"/>
</dbReference>
<evidence type="ECO:0000256" key="5">
    <source>
        <dbReference type="ARBA" id="ARBA00023136"/>
    </source>
</evidence>
<evidence type="ECO:0000256" key="4">
    <source>
        <dbReference type="ARBA" id="ARBA00022989"/>
    </source>
</evidence>
<dbReference type="Pfam" id="PF07690">
    <property type="entry name" value="MFS_1"/>
    <property type="match status" value="1"/>
</dbReference>
<dbReference type="SUPFAM" id="SSF103473">
    <property type="entry name" value="MFS general substrate transporter"/>
    <property type="match status" value="1"/>
</dbReference>
<keyword evidence="2" id="KW-0813">Transport</keyword>
<comment type="subcellular location">
    <subcellularLocation>
        <location evidence="1">Membrane</location>
        <topology evidence="1">Multi-pass membrane protein</topology>
    </subcellularLocation>
</comment>
<organism evidence="9 10">
    <name type="scientific">Coprinopsis marcescibilis</name>
    <name type="common">Agaric fungus</name>
    <name type="synonym">Psathyrella marcescibilis</name>
    <dbReference type="NCBI Taxonomy" id="230819"/>
    <lineage>
        <taxon>Eukaryota</taxon>
        <taxon>Fungi</taxon>
        <taxon>Dikarya</taxon>
        <taxon>Basidiomycota</taxon>
        <taxon>Agaricomycotina</taxon>
        <taxon>Agaricomycetes</taxon>
        <taxon>Agaricomycetidae</taxon>
        <taxon>Agaricales</taxon>
        <taxon>Agaricineae</taxon>
        <taxon>Psathyrellaceae</taxon>
        <taxon>Coprinopsis</taxon>
    </lineage>
</organism>
<dbReference type="PANTHER" id="PTHR23502">
    <property type="entry name" value="MAJOR FACILITATOR SUPERFAMILY"/>
    <property type="match status" value="1"/>
</dbReference>
<evidence type="ECO:0000313" key="9">
    <source>
        <dbReference type="EMBL" id="TFK18666.1"/>
    </source>
</evidence>
<evidence type="ECO:0000256" key="2">
    <source>
        <dbReference type="ARBA" id="ARBA00022448"/>
    </source>
</evidence>
<gene>
    <name evidence="9" type="ORF">FA15DRAFT_675097</name>
</gene>
<dbReference type="InterPro" id="IPR020846">
    <property type="entry name" value="MFS_dom"/>
</dbReference>
<feature type="transmembrane region" description="Helical" evidence="7">
    <location>
        <begin position="251"/>
        <end position="273"/>
    </location>
</feature>
<dbReference type="AlphaFoldDB" id="A0A5C3KF21"/>
<keyword evidence="4 7" id="KW-1133">Transmembrane helix</keyword>
<sequence>MSSTENTPLLASRHLQPEDDDQVDMNDHRQQTLITIALTGFISMWTFWTFSVDWPDILLVFDTPSTLQGAFVTLSPLLTSTFVVLVSSVYASAYGKRTVLVYSTGCMAVGAVGIAIAPGMAWLLVFRFIQTLGTSPIWSLGISTLGDMFDSKTRGRAVGLFISLSMLGAIVAPFFDLLIMKLAPLAYISRYQAWRVTQGLLAIASASCWSAIRSGYIDDTGSDALDNHESHRLKRLLNPFSAFSLLQDSNILCLSFGSGLPIFAAIGLLWMELSLYRWPFEQGPTEDIVFRRFLPVGAIGLAAGAIVSGIVSDKLFSRPRSVPWSQLRENNFLLTAVPGGLVLIPLALVWVGALLKSAIGGGDHLPVDNISEVNVPLLLFCFFLGGVGTYSVVVPCLLYFVEVAPPKQSVELIAASDALQTFVAALAVMILTILAQAFGAVFANTCGAVMALSSPILIWTVSRRRRVPLESELRSRNGSFSDLANGHDRA</sequence>
<dbReference type="EMBL" id="ML210385">
    <property type="protein sequence ID" value="TFK18666.1"/>
    <property type="molecule type" value="Genomic_DNA"/>
</dbReference>
<dbReference type="GO" id="GO:0022857">
    <property type="term" value="F:transmembrane transporter activity"/>
    <property type="evidence" value="ECO:0007669"/>
    <property type="project" value="InterPro"/>
</dbReference>
<feature type="transmembrane region" description="Helical" evidence="7">
    <location>
        <begin position="375"/>
        <end position="400"/>
    </location>
</feature>
<dbReference type="PANTHER" id="PTHR23502:SF132">
    <property type="entry name" value="POLYAMINE TRANSPORTER 2-RELATED"/>
    <property type="match status" value="1"/>
</dbReference>
<keyword evidence="5 7" id="KW-0472">Membrane</keyword>
<dbReference type="InterPro" id="IPR036259">
    <property type="entry name" value="MFS_trans_sf"/>
</dbReference>
<evidence type="ECO:0000256" key="7">
    <source>
        <dbReference type="SAM" id="Phobius"/>
    </source>
</evidence>
<proteinExistence type="predicted"/>
<feature type="transmembrane region" description="Helical" evidence="7">
    <location>
        <begin position="332"/>
        <end position="355"/>
    </location>
</feature>
<dbReference type="OrthoDB" id="2585655at2759"/>
<accession>A0A5C3KF21</accession>
<evidence type="ECO:0000259" key="8">
    <source>
        <dbReference type="PROSITE" id="PS50850"/>
    </source>
</evidence>
<feature type="transmembrane region" description="Helical" evidence="7">
    <location>
        <begin position="157"/>
        <end position="180"/>
    </location>
</feature>
<evidence type="ECO:0000313" key="10">
    <source>
        <dbReference type="Proteomes" id="UP000307440"/>
    </source>
</evidence>
<evidence type="ECO:0000256" key="3">
    <source>
        <dbReference type="ARBA" id="ARBA00022692"/>
    </source>
</evidence>
<keyword evidence="10" id="KW-1185">Reference proteome</keyword>
<dbReference type="Gene3D" id="1.20.1250.20">
    <property type="entry name" value="MFS general substrate transporter like domains"/>
    <property type="match status" value="1"/>
</dbReference>
<feature type="transmembrane region" description="Helical" evidence="7">
    <location>
        <begin position="412"/>
        <end position="435"/>
    </location>
</feature>
<dbReference type="STRING" id="230819.A0A5C3KF21"/>
<feature type="domain" description="Major facilitator superfamily (MFS) profile" evidence="8">
    <location>
        <begin position="32"/>
        <end position="466"/>
    </location>
</feature>
<feature type="transmembrane region" description="Helical" evidence="7">
    <location>
        <begin position="70"/>
        <end position="92"/>
    </location>
</feature>
<feature type="transmembrane region" description="Helical" evidence="7">
    <location>
        <begin position="441"/>
        <end position="461"/>
    </location>
</feature>
<evidence type="ECO:0000256" key="1">
    <source>
        <dbReference type="ARBA" id="ARBA00004141"/>
    </source>
</evidence>
<evidence type="ECO:0000256" key="6">
    <source>
        <dbReference type="SAM" id="MobiDB-lite"/>
    </source>
</evidence>
<feature type="transmembrane region" description="Helical" evidence="7">
    <location>
        <begin position="293"/>
        <end position="311"/>
    </location>
</feature>